<proteinExistence type="predicted"/>
<evidence type="ECO:0000313" key="2">
    <source>
        <dbReference type="Proteomes" id="UP000321230"/>
    </source>
</evidence>
<dbReference type="AlphaFoldDB" id="A0A511B3Y6"/>
<accession>A0A511B3Y6</accession>
<keyword evidence="2" id="KW-1185">Reference proteome</keyword>
<protein>
    <recommendedName>
        <fullName evidence="3">Gluconate 2-dehydrogenase subunit 3 family protein</fullName>
    </recommendedName>
</protein>
<evidence type="ECO:0008006" key="3">
    <source>
        <dbReference type="Google" id="ProtNLM"/>
    </source>
</evidence>
<comment type="caution">
    <text evidence="1">The sequence shown here is derived from an EMBL/GenBank/DDBJ whole genome shotgun (WGS) entry which is preliminary data.</text>
</comment>
<dbReference type="RefSeq" id="WP_146798013.1">
    <property type="nucleotide sequence ID" value="NZ_BARC01000002.1"/>
</dbReference>
<gene>
    <name evidence="1" type="ORF">GWA01_22320</name>
</gene>
<dbReference type="OrthoDB" id="9780765at2"/>
<organism evidence="1 2">
    <name type="scientific">Gluconobacter wancherniae NBRC 103581</name>
    <dbReference type="NCBI Taxonomy" id="656744"/>
    <lineage>
        <taxon>Bacteria</taxon>
        <taxon>Pseudomonadati</taxon>
        <taxon>Pseudomonadota</taxon>
        <taxon>Alphaproteobacteria</taxon>
        <taxon>Acetobacterales</taxon>
        <taxon>Acetobacteraceae</taxon>
        <taxon>Gluconobacter</taxon>
    </lineage>
</organism>
<dbReference type="EMBL" id="BJUZ01000003">
    <property type="protein sequence ID" value="GEK94462.1"/>
    <property type="molecule type" value="Genomic_DNA"/>
</dbReference>
<name>A0A511B3Y6_9PROT</name>
<evidence type="ECO:0000313" key="1">
    <source>
        <dbReference type="EMBL" id="GEK94462.1"/>
    </source>
</evidence>
<dbReference type="Proteomes" id="UP000321230">
    <property type="component" value="Unassembled WGS sequence"/>
</dbReference>
<dbReference type="Pfam" id="PF13618">
    <property type="entry name" value="Gluconate_2-dh3"/>
    <property type="match status" value="1"/>
</dbReference>
<reference evidence="1 2" key="1">
    <citation type="submission" date="2019-07" db="EMBL/GenBank/DDBJ databases">
        <title>Whole genome shotgun sequence of Gluconobacter wancherniae NBRC 103581.</title>
        <authorList>
            <person name="Hosoyama A."/>
            <person name="Uohara A."/>
            <person name="Ohji S."/>
            <person name="Ichikawa N."/>
        </authorList>
    </citation>
    <scope>NUCLEOTIDE SEQUENCE [LARGE SCALE GENOMIC DNA]</scope>
    <source>
        <strain evidence="1 2">NBRC 103581</strain>
    </source>
</reference>
<dbReference type="InterPro" id="IPR027056">
    <property type="entry name" value="Gluconate_2DH_su3"/>
</dbReference>
<sequence length="211" mass="22932">MTPTPNITDFLSSDHISERTRAILQQRATPVPEDYAPGQLSPESFRILRSVTNDLLPQETVLGTQALDLAARIDMSLAGKRDGWRYAELPSDIQAWEAGLLTITDLAFTQHGSSYPDLTPEQRGTLLDDVTKGLAGIDQANRLNAPQMKLWTSDLRAETVACFMSHPAVQCALGISSSMTGGDNVFQGFANVTPDSKEAFEPEAIVAEARV</sequence>